<feature type="domain" description="Thioredoxin" evidence="2">
    <location>
        <begin position="20"/>
        <end position="149"/>
    </location>
</feature>
<keyword evidence="4" id="KW-1185">Reference proteome</keyword>
<evidence type="ECO:0000313" key="3">
    <source>
        <dbReference type="EMBL" id="QUH23722.1"/>
    </source>
</evidence>
<protein>
    <submittedName>
        <fullName evidence="3">Thioredoxin family protein</fullName>
    </submittedName>
</protein>
<evidence type="ECO:0000259" key="2">
    <source>
        <dbReference type="PROSITE" id="PS51352"/>
    </source>
</evidence>
<name>A0A8T8K7C0_9EURY</name>
<reference evidence="3" key="1">
    <citation type="submission" date="2020-07" db="EMBL/GenBank/DDBJ databases">
        <title>Methanobacterium. sp. MethCan genome.</title>
        <authorList>
            <person name="Postec A."/>
            <person name="Quemeneur M."/>
        </authorList>
    </citation>
    <scope>NUCLEOTIDE SEQUENCE</scope>
    <source>
        <strain evidence="3">MethCAN</strain>
    </source>
</reference>
<gene>
    <name evidence="3" type="ORF">HYG87_08085</name>
</gene>
<dbReference type="PROSITE" id="PS51352">
    <property type="entry name" value="THIOREDOXIN_2"/>
    <property type="match status" value="1"/>
</dbReference>
<dbReference type="Gene3D" id="3.40.30.10">
    <property type="entry name" value="Glutaredoxin"/>
    <property type="match status" value="1"/>
</dbReference>
<dbReference type="PANTHER" id="PTHR15337:SF11">
    <property type="entry name" value="THIOREDOXIN DOMAIN-CONTAINING PROTEIN"/>
    <property type="match status" value="1"/>
</dbReference>
<evidence type="ECO:0000313" key="4">
    <source>
        <dbReference type="Proteomes" id="UP000681041"/>
    </source>
</evidence>
<dbReference type="PROSITE" id="PS00194">
    <property type="entry name" value="THIOREDOXIN_1"/>
    <property type="match status" value="1"/>
</dbReference>
<dbReference type="InterPro" id="IPR051099">
    <property type="entry name" value="AGR/TXD"/>
</dbReference>
<organism evidence="3 4">
    <name type="scientific">Methanobacterium alkalithermotolerans</name>
    <dbReference type="NCBI Taxonomy" id="2731220"/>
    <lineage>
        <taxon>Archaea</taxon>
        <taxon>Methanobacteriati</taxon>
        <taxon>Methanobacteriota</taxon>
        <taxon>Methanomada group</taxon>
        <taxon>Methanobacteria</taxon>
        <taxon>Methanobacteriales</taxon>
        <taxon>Methanobacteriaceae</taxon>
        <taxon>Methanobacterium</taxon>
    </lineage>
</organism>
<dbReference type="SUPFAM" id="SSF52833">
    <property type="entry name" value="Thioredoxin-like"/>
    <property type="match status" value="1"/>
</dbReference>
<dbReference type="OrthoDB" id="35385at2157"/>
<keyword evidence="1" id="KW-0732">Signal</keyword>
<evidence type="ECO:0000256" key="1">
    <source>
        <dbReference type="ARBA" id="ARBA00022729"/>
    </source>
</evidence>
<proteinExistence type="predicted"/>
<dbReference type="Pfam" id="PF13899">
    <property type="entry name" value="Thioredoxin_7"/>
    <property type="match status" value="1"/>
</dbReference>
<dbReference type="AlphaFoldDB" id="A0A8T8K7C0"/>
<dbReference type="PANTHER" id="PTHR15337">
    <property type="entry name" value="ANTERIOR GRADIENT PROTEIN-RELATED"/>
    <property type="match status" value="1"/>
</dbReference>
<dbReference type="GeneID" id="64820716"/>
<dbReference type="Proteomes" id="UP000681041">
    <property type="component" value="Chromosome"/>
</dbReference>
<dbReference type="RefSeq" id="WP_211532678.1">
    <property type="nucleotide sequence ID" value="NZ_CP058560.1"/>
</dbReference>
<accession>A0A8T8K7C0</accession>
<dbReference type="InterPro" id="IPR036249">
    <property type="entry name" value="Thioredoxin-like_sf"/>
</dbReference>
<dbReference type="InterPro" id="IPR013766">
    <property type="entry name" value="Thioredoxin_domain"/>
</dbReference>
<sequence>MKKWILFAAVFTLVMVGIFAFIGSQMSPDTNDANSEDISQSNAEFRWYTDLNSAISAAEKTNKQIFAVFTADWCPACVELESRTLSKPEVQKEMARKYILVKIDVDSNPQPSSQYRIFSLPTMLIMDSNGNEIRRIEGYITANQLLSQL</sequence>
<dbReference type="KEGG" id="meme:HYG87_08085"/>
<dbReference type="EMBL" id="CP058560">
    <property type="protein sequence ID" value="QUH23722.1"/>
    <property type="molecule type" value="Genomic_DNA"/>
</dbReference>
<dbReference type="InterPro" id="IPR017937">
    <property type="entry name" value="Thioredoxin_CS"/>
</dbReference>